<dbReference type="Proteomes" id="UP001217417">
    <property type="component" value="Unassembled WGS sequence"/>
</dbReference>
<evidence type="ECO:0000256" key="2">
    <source>
        <dbReference type="ARBA" id="ARBA00023002"/>
    </source>
</evidence>
<evidence type="ECO:0008006" key="5">
    <source>
        <dbReference type="Google" id="ProtNLM"/>
    </source>
</evidence>
<comment type="similarity">
    <text evidence="1">Belongs to the short-chain dehydrogenases/reductases (SDR) family.</text>
</comment>
<keyword evidence="4" id="KW-1185">Reference proteome</keyword>
<dbReference type="AlphaFoldDB" id="A0AAD7QK02"/>
<dbReference type="InterPro" id="IPR036291">
    <property type="entry name" value="NAD(P)-bd_dom_sf"/>
</dbReference>
<evidence type="ECO:0000256" key="1">
    <source>
        <dbReference type="ARBA" id="ARBA00006484"/>
    </source>
</evidence>
<dbReference type="RefSeq" id="XP_056039903.1">
    <property type="nucleotide sequence ID" value="XM_056185327.1"/>
</dbReference>
<gene>
    <name evidence="3" type="ORF">POJ06DRAFT_203924</name>
</gene>
<evidence type="ECO:0000313" key="4">
    <source>
        <dbReference type="Proteomes" id="UP001217417"/>
    </source>
</evidence>
<feature type="non-terminal residue" evidence="3">
    <location>
        <position position="1"/>
    </location>
</feature>
<dbReference type="PANTHER" id="PTHR24320:SF283">
    <property type="entry name" value="RETINOL DEHYDROGENASE 11"/>
    <property type="match status" value="1"/>
</dbReference>
<protein>
    <recommendedName>
        <fullName evidence="5">Short-chain dehydrogenase</fullName>
    </recommendedName>
</protein>
<proteinExistence type="inferred from homology"/>
<dbReference type="SUPFAM" id="SSF51735">
    <property type="entry name" value="NAD(P)-binding Rossmann-fold domains"/>
    <property type="match status" value="1"/>
</dbReference>
<dbReference type="EMBL" id="JARPMG010000016">
    <property type="protein sequence ID" value="KAJ8096453.1"/>
    <property type="molecule type" value="Genomic_DNA"/>
</dbReference>
<name>A0AAD7QK02_9ASCO</name>
<dbReference type="Gene3D" id="3.40.50.720">
    <property type="entry name" value="NAD(P)-binding Rossmann-like Domain"/>
    <property type="match status" value="1"/>
</dbReference>
<keyword evidence="2" id="KW-0560">Oxidoreductase</keyword>
<evidence type="ECO:0000313" key="3">
    <source>
        <dbReference type="EMBL" id="KAJ8096453.1"/>
    </source>
</evidence>
<dbReference type="PANTHER" id="PTHR24320">
    <property type="entry name" value="RETINOL DEHYDROGENASE"/>
    <property type="match status" value="1"/>
</dbReference>
<dbReference type="GO" id="GO:0016491">
    <property type="term" value="F:oxidoreductase activity"/>
    <property type="evidence" value="ECO:0007669"/>
    <property type="project" value="UniProtKB-KW"/>
</dbReference>
<reference evidence="3" key="1">
    <citation type="submission" date="2023-03" db="EMBL/GenBank/DDBJ databases">
        <title>Near-Complete genome sequence of Lipomyces tetrasporous NRRL Y-64009, an oleaginous yeast capable of growing on lignocellulosic hydrolysates.</title>
        <authorList>
            <consortium name="Lawrence Berkeley National Laboratory"/>
            <person name="Jagtap S.S."/>
            <person name="Liu J.-J."/>
            <person name="Walukiewicz H.E."/>
            <person name="Pangilinan J."/>
            <person name="Lipzen A."/>
            <person name="Ahrendt S."/>
            <person name="Koriabine M."/>
            <person name="Cobaugh K."/>
            <person name="Salamov A."/>
            <person name="Yoshinaga Y."/>
            <person name="Ng V."/>
            <person name="Daum C."/>
            <person name="Grigoriev I.V."/>
            <person name="Slininger P.J."/>
            <person name="Dien B.S."/>
            <person name="Jin Y.-S."/>
            <person name="Rao C.V."/>
        </authorList>
    </citation>
    <scope>NUCLEOTIDE SEQUENCE</scope>
    <source>
        <strain evidence="3">NRRL Y-64009</strain>
    </source>
</reference>
<comment type="caution">
    <text evidence="3">The sequence shown here is derived from an EMBL/GenBank/DDBJ whole genome shotgun (WGS) entry which is preliminary data.</text>
</comment>
<accession>A0AAD7QK02</accession>
<dbReference type="GeneID" id="80880493"/>
<sequence>FGHFLLTNLLMEKIFAAGKGARIINVSSLGYISGGVREDWNFKVLCNEAYNPWLAYAQSKTANILFASSLARRLKSRGVLAFALNPGSGELSRLQTDVTQEMFAEGYAMTLKSLDGAKMPPLVPKTLAEGSLTTIYAALDPTLTGHSGAFLSDCAIYTDLRDHAVGKEKEEKLWLLSEELVGERFNHR</sequence>
<organism evidence="3 4">
    <name type="scientific">Lipomyces tetrasporus</name>
    <dbReference type="NCBI Taxonomy" id="54092"/>
    <lineage>
        <taxon>Eukaryota</taxon>
        <taxon>Fungi</taxon>
        <taxon>Dikarya</taxon>
        <taxon>Ascomycota</taxon>
        <taxon>Saccharomycotina</taxon>
        <taxon>Lipomycetes</taxon>
        <taxon>Lipomycetales</taxon>
        <taxon>Lipomycetaceae</taxon>
        <taxon>Lipomyces</taxon>
    </lineage>
</organism>